<dbReference type="RefSeq" id="WP_108107318.1">
    <property type="nucleotide sequence ID" value="NZ_QASN01000018.1"/>
</dbReference>
<comment type="caution">
    <text evidence="2">The sequence shown here is derived from an EMBL/GenBank/DDBJ whole genome shotgun (WGS) entry which is preliminary data.</text>
</comment>
<keyword evidence="1" id="KW-0732">Signal</keyword>
<evidence type="ECO:0000313" key="3">
    <source>
        <dbReference type="Proteomes" id="UP000244064"/>
    </source>
</evidence>
<name>A0A2T5P8Y6_9PSED</name>
<gene>
    <name evidence="2" type="ORF">DBO85_10965</name>
</gene>
<sequence>MNAPRYGLLTLSILLCGALQASPAPRTVGSGSYEPIGHELLHKFSAQAGYGPEDSALGNDRDSFHSFTYEPTFIWYSPEKRWSQWMFFGRANLTYDSGNSSNSLASDNQDFTEQERPEHFYAEAREFYLRRNLLGGDPRFSVSLGRQAYSDRYGLFWDDSIESLRLSYDDSFARGFVAVGQKFWNYNSDVNSLGDREEETLYVMGEYAWRWHSDQWIGVRGLYENDHSDEDPDDPQDFTGWRAGLFLRGENLTFSPLLSDYHLELAMLDGRIDAIDNQLNRSDHNTSGAALVAELGKRFEHLQWTPRVALRAGITDEPEDENDGFYLNRIQSDRIVSPGSYNTRLVSSFIRLNLRNLQYYGASLELRPTPRSALDLRVSDLHLRNANGDLPVRTGQLARDQRRDAIRAGTFDGGRSIGQVVDVNYYWRMFPLAHEGRHLNINGLINAAYLNAGSAVPTGDDYQVSFGIVATY</sequence>
<dbReference type="Proteomes" id="UP000244064">
    <property type="component" value="Unassembled WGS sequence"/>
</dbReference>
<dbReference type="AlphaFoldDB" id="A0A2T5P8Y6"/>
<proteinExistence type="predicted"/>
<feature type="chain" id="PRO_5015475677" evidence="1">
    <location>
        <begin position="22"/>
        <end position="472"/>
    </location>
</feature>
<dbReference type="OrthoDB" id="6751118at2"/>
<protein>
    <submittedName>
        <fullName evidence="2">Ion channel protein AlgE</fullName>
    </submittedName>
</protein>
<dbReference type="EMBL" id="QASN01000018">
    <property type="protein sequence ID" value="PTU74210.1"/>
    <property type="molecule type" value="Genomic_DNA"/>
</dbReference>
<feature type="signal peptide" evidence="1">
    <location>
        <begin position="1"/>
        <end position="21"/>
    </location>
</feature>
<accession>A0A2T5P8Y6</accession>
<reference evidence="2 3" key="1">
    <citation type="submission" date="2018-04" db="EMBL/GenBank/DDBJ databases">
        <title>Pseudomonas sp. nov., isolated from mangrove soil.</title>
        <authorList>
            <person name="Chen C."/>
        </authorList>
    </citation>
    <scope>NUCLEOTIDE SEQUENCE [LARGE SCALE GENOMIC DNA]</scope>
    <source>
        <strain evidence="2 3">TC-11</strain>
    </source>
</reference>
<organism evidence="2 3">
    <name type="scientific">Pseudomonas mangrovi</name>
    <dbReference type="NCBI Taxonomy" id="2161748"/>
    <lineage>
        <taxon>Bacteria</taxon>
        <taxon>Pseudomonadati</taxon>
        <taxon>Pseudomonadota</taxon>
        <taxon>Gammaproteobacteria</taxon>
        <taxon>Pseudomonadales</taxon>
        <taxon>Pseudomonadaceae</taxon>
        <taxon>Pseudomonas</taxon>
    </lineage>
</organism>
<evidence type="ECO:0000256" key="1">
    <source>
        <dbReference type="SAM" id="SignalP"/>
    </source>
</evidence>
<dbReference type="Gene3D" id="2.40.160.100">
    <property type="match status" value="1"/>
</dbReference>
<dbReference type="InterPro" id="IPR053728">
    <property type="entry name" value="Alginate_Permeability_Chnl"/>
</dbReference>
<keyword evidence="3" id="KW-1185">Reference proteome</keyword>
<evidence type="ECO:0000313" key="2">
    <source>
        <dbReference type="EMBL" id="PTU74210.1"/>
    </source>
</evidence>